<evidence type="ECO:0000256" key="1">
    <source>
        <dbReference type="SAM" id="MobiDB-lite"/>
    </source>
</evidence>
<dbReference type="Proteomes" id="UP000274429">
    <property type="component" value="Unassembled WGS sequence"/>
</dbReference>
<feature type="region of interest" description="Disordered" evidence="1">
    <location>
        <begin position="1"/>
        <end position="48"/>
    </location>
</feature>
<dbReference type="Gene3D" id="1.20.5.170">
    <property type="match status" value="1"/>
</dbReference>
<dbReference type="InterPro" id="IPR046347">
    <property type="entry name" value="bZIP_sf"/>
</dbReference>
<sequence length="100" mass="12004">MEFQNISERIEESSRIEKANQKKTLTATERDLERRRKNNEASRKSRAQRKDRFLMDVREVEFLKIENQRLKDFLTELELVIKEANDTLIAKFKYQLPTAS</sequence>
<dbReference type="PROSITE" id="PS50217">
    <property type="entry name" value="BZIP"/>
    <property type="match status" value="1"/>
</dbReference>
<protein>
    <submittedName>
        <fullName evidence="5">BZIP domain-containing protein</fullName>
    </submittedName>
</protein>
<evidence type="ECO:0000259" key="2">
    <source>
        <dbReference type="PROSITE" id="PS50217"/>
    </source>
</evidence>
<evidence type="ECO:0000313" key="5">
    <source>
        <dbReference type="WBParaSite" id="TTAC_0000261401-mRNA-1"/>
    </source>
</evidence>
<dbReference type="AlphaFoldDB" id="A0A0R3WPC4"/>
<dbReference type="SUPFAM" id="SSF57959">
    <property type="entry name" value="Leucine zipper domain"/>
    <property type="match status" value="1"/>
</dbReference>
<dbReference type="EMBL" id="UYWX01001266">
    <property type="protein sequence ID" value="VDM20612.1"/>
    <property type="molecule type" value="Genomic_DNA"/>
</dbReference>
<feature type="domain" description="BZIP" evidence="2">
    <location>
        <begin position="28"/>
        <end position="78"/>
    </location>
</feature>
<dbReference type="OrthoDB" id="10039716at2759"/>
<dbReference type="GO" id="GO:0003700">
    <property type="term" value="F:DNA-binding transcription factor activity"/>
    <property type="evidence" value="ECO:0007669"/>
    <property type="project" value="InterPro"/>
</dbReference>
<proteinExistence type="predicted"/>
<accession>A0A0R3WPC4</accession>
<dbReference type="STRING" id="6205.A0A0R3WPC4"/>
<reference evidence="5" key="1">
    <citation type="submission" date="2017-02" db="UniProtKB">
        <authorList>
            <consortium name="WormBaseParasite"/>
        </authorList>
    </citation>
    <scope>IDENTIFICATION</scope>
</reference>
<dbReference type="WBParaSite" id="TTAC_0000261401-mRNA-1">
    <property type="protein sequence ID" value="TTAC_0000261401-mRNA-1"/>
    <property type="gene ID" value="TTAC_0000261401"/>
</dbReference>
<name>A0A0R3WPC4_HYDTA</name>
<gene>
    <name evidence="3" type="ORF">TTAC_LOCUS2599</name>
</gene>
<feature type="compositionally biased region" description="Basic and acidic residues" evidence="1">
    <location>
        <begin position="8"/>
        <end position="20"/>
    </location>
</feature>
<dbReference type="Pfam" id="PF07716">
    <property type="entry name" value="bZIP_2"/>
    <property type="match status" value="1"/>
</dbReference>
<keyword evidence="4" id="KW-1185">Reference proteome</keyword>
<feature type="compositionally biased region" description="Basic and acidic residues" evidence="1">
    <location>
        <begin position="28"/>
        <end position="48"/>
    </location>
</feature>
<dbReference type="InterPro" id="IPR004827">
    <property type="entry name" value="bZIP"/>
</dbReference>
<reference evidence="3 4" key="2">
    <citation type="submission" date="2018-11" db="EMBL/GenBank/DDBJ databases">
        <authorList>
            <consortium name="Pathogen Informatics"/>
        </authorList>
    </citation>
    <scope>NUCLEOTIDE SEQUENCE [LARGE SCALE GENOMIC DNA]</scope>
</reference>
<organism evidence="5">
    <name type="scientific">Hydatigena taeniaeformis</name>
    <name type="common">Feline tapeworm</name>
    <name type="synonym">Taenia taeniaeformis</name>
    <dbReference type="NCBI Taxonomy" id="6205"/>
    <lineage>
        <taxon>Eukaryota</taxon>
        <taxon>Metazoa</taxon>
        <taxon>Spiralia</taxon>
        <taxon>Lophotrochozoa</taxon>
        <taxon>Platyhelminthes</taxon>
        <taxon>Cestoda</taxon>
        <taxon>Eucestoda</taxon>
        <taxon>Cyclophyllidea</taxon>
        <taxon>Taeniidae</taxon>
        <taxon>Hydatigera</taxon>
    </lineage>
</organism>
<evidence type="ECO:0000313" key="3">
    <source>
        <dbReference type="EMBL" id="VDM20612.1"/>
    </source>
</evidence>
<evidence type="ECO:0000313" key="4">
    <source>
        <dbReference type="Proteomes" id="UP000274429"/>
    </source>
</evidence>